<comment type="similarity">
    <text evidence="5 14 16">Belongs to the RNase HII family.</text>
</comment>
<evidence type="ECO:0000256" key="11">
    <source>
        <dbReference type="ARBA" id="ARBA00022759"/>
    </source>
</evidence>
<gene>
    <name evidence="14" type="primary">rnhB</name>
    <name evidence="18" type="ORF">E7Z75_04720</name>
</gene>
<evidence type="ECO:0000313" key="19">
    <source>
        <dbReference type="Proteomes" id="UP000732619"/>
    </source>
</evidence>
<dbReference type="AlphaFoldDB" id="A0A8T3VXN2"/>
<dbReference type="GO" id="GO:0005737">
    <property type="term" value="C:cytoplasm"/>
    <property type="evidence" value="ECO:0007669"/>
    <property type="project" value="UniProtKB-SubCell"/>
</dbReference>
<name>A0A8T3VXN2_METOL</name>
<evidence type="ECO:0000256" key="12">
    <source>
        <dbReference type="ARBA" id="ARBA00022801"/>
    </source>
</evidence>
<feature type="binding site" evidence="14 15">
    <location>
        <position position="8"/>
    </location>
    <ligand>
        <name>a divalent metal cation</name>
        <dbReference type="ChEBI" id="CHEBI:60240"/>
    </ligand>
</feature>
<dbReference type="GO" id="GO:0032299">
    <property type="term" value="C:ribonuclease H2 complex"/>
    <property type="evidence" value="ECO:0007669"/>
    <property type="project" value="TreeGrafter"/>
</dbReference>
<dbReference type="PROSITE" id="PS51975">
    <property type="entry name" value="RNASE_H_2"/>
    <property type="match status" value="1"/>
</dbReference>
<feature type="domain" description="RNase H type-2" evidence="17">
    <location>
        <begin position="1"/>
        <end position="215"/>
    </location>
</feature>
<proteinExistence type="inferred from homology"/>
<comment type="cofactor">
    <cofactor evidence="2">
        <name>Mg(2+)</name>
        <dbReference type="ChEBI" id="CHEBI:18420"/>
    </cofactor>
</comment>
<dbReference type="CDD" id="cd07180">
    <property type="entry name" value="RNase_HII_archaea_like"/>
    <property type="match status" value="1"/>
</dbReference>
<dbReference type="NCBIfam" id="TIGR00729">
    <property type="entry name" value="ribonuclease HII"/>
    <property type="match status" value="1"/>
</dbReference>
<dbReference type="GO" id="GO:0030145">
    <property type="term" value="F:manganese ion binding"/>
    <property type="evidence" value="ECO:0007669"/>
    <property type="project" value="UniProtKB-UniRule"/>
</dbReference>
<dbReference type="PANTHER" id="PTHR10954">
    <property type="entry name" value="RIBONUCLEASE H2 SUBUNIT A"/>
    <property type="match status" value="1"/>
</dbReference>
<dbReference type="InterPro" id="IPR024567">
    <property type="entry name" value="RNase_HII/HIII_dom"/>
</dbReference>
<dbReference type="Gene3D" id="1.10.10.460">
    <property type="entry name" value="Ribonuclease hii. Domain 2"/>
    <property type="match status" value="1"/>
</dbReference>
<comment type="function">
    <text evidence="3 14 16">Endonuclease that specifically degrades the RNA of RNA-DNA hybrids.</text>
</comment>
<evidence type="ECO:0000256" key="5">
    <source>
        <dbReference type="ARBA" id="ARBA00007383"/>
    </source>
</evidence>
<dbReference type="PANTHER" id="PTHR10954:SF23">
    <property type="entry name" value="RIBONUCLEASE"/>
    <property type="match status" value="1"/>
</dbReference>
<dbReference type="Pfam" id="PF01351">
    <property type="entry name" value="RNase_HII"/>
    <property type="match status" value="1"/>
</dbReference>
<dbReference type="InterPro" id="IPR023160">
    <property type="entry name" value="RNase_HII_hlx-loop-hlx_cap_dom"/>
</dbReference>
<keyword evidence="13 14" id="KW-0464">Manganese</keyword>
<dbReference type="InterPro" id="IPR001352">
    <property type="entry name" value="RNase_HII/HIII"/>
</dbReference>
<evidence type="ECO:0000256" key="13">
    <source>
        <dbReference type="ARBA" id="ARBA00023211"/>
    </source>
</evidence>
<dbReference type="SUPFAM" id="SSF53098">
    <property type="entry name" value="Ribonuclease H-like"/>
    <property type="match status" value="1"/>
</dbReference>
<protein>
    <recommendedName>
        <fullName evidence="7 14">Ribonuclease HII</fullName>
        <shortName evidence="14">RNase HII</shortName>
        <ecNumber evidence="6 14">3.1.26.4</ecNumber>
    </recommendedName>
</protein>
<accession>A0A8T3VXN2</accession>
<evidence type="ECO:0000256" key="15">
    <source>
        <dbReference type="PROSITE-ProRule" id="PRU01319"/>
    </source>
</evidence>
<dbReference type="HAMAP" id="MF_00052_A">
    <property type="entry name" value="RNase_HII_A"/>
    <property type="match status" value="1"/>
</dbReference>
<comment type="cofactor">
    <cofactor evidence="14 15">
        <name>Mn(2+)</name>
        <dbReference type="ChEBI" id="CHEBI:29035"/>
    </cofactor>
    <cofactor evidence="14 15">
        <name>Mg(2+)</name>
        <dbReference type="ChEBI" id="CHEBI:18420"/>
    </cofactor>
    <text evidence="14 15">Manganese or magnesium. Binds 1 divalent metal ion per monomer in the absence of substrate. May bind a second metal ion after substrate binding.</text>
</comment>
<dbReference type="GO" id="GO:0003723">
    <property type="term" value="F:RNA binding"/>
    <property type="evidence" value="ECO:0007669"/>
    <property type="project" value="UniProtKB-UniRule"/>
</dbReference>
<keyword evidence="11 14" id="KW-0255">Endonuclease</keyword>
<evidence type="ECO:0000256" key="10">
    <source>
        <dbReference type="ARBA" id="ARBA00022723"/>
    </source>
</evidence>
<evidence type="ECO:0000256" key="6">
    <source>
        <dbReference type="ARBA" id="ARBA00012180"/>
    </source>
</evidence>
<comment type="caution">
    <text evidence="18">The sequence shown here is derived from an EMBL/GenBank/DDBJ whole genome shotgun (WGS) entry which is preliminary data.</text>
</comment>
<evidence type="ECO:0000313" key="18">
    <source>
        <dbReference type="EMBL" id="MBE6512429.1"/>
    </source>
</evidence>
<dbReference type="InterPro" id="IPR004649">
    <property type="entry name" value="RNase_H2_suA"/>
</dbReference>
<evidence type="ECO:0000256" key="7">
    <source>
        <dbReference type="ARBA" id="ARBA00019179"/>
    </source>
</evidence>
<comment type="subcellular location">
    <subcellularLocation>
        <location evidence="4 14">Cytoplasm</location>
    </subcellularLocation>
</comment>
<dbReference type="GO" id="GO:0043137">
    <property type="term" value="P:DNA replication, removal of RNA primer"/>
    <property type="evidence" value="ECO:0007669"/>
    <property type="project" value="TreeGrafter"/>
</dbReference>
<evidence type="ECO:0000256" key="1">
    <source>
        <dbReference type="ARBA" id="ARBA00000077"/>
    </source>
</evidence>
<dbReference type="GO" id="GO:0004523">
    <property type="term" value="F:RNA-DNA hybrid ribonuclease activity"/>
    <property type="evidence" value="ECO:0007669"/>
    <property type="project" value="UniProtKB-UniRule"/>
</dbReference>
<keyword evidence="8 14" id="KW-0963">Cytoplasm</keyword>
<sequence length="219" mass="24961">MDTLGLDEAGRGPVLGPMVMAGIVIPEKKEKIIERMGVKDSKRLTPNRRAVLYRKLTKMFDYETVVITAKDIDTLRAKGINLNQIEKLAMKKIINTLRADRIIIDALDVKEGRLQEEMEEYVGHSCEVIAEHKADDNYLAVGAASIIAKTKRDMIIEEINKQYIRSTKDRDGIGSGYPSDPKTKNFLKKFKYDEMPDFVRRSWGTVQKIKEAEEAEKLE</sequence>
<reference evidence="18" key="1">
    <citation type="submission" date="2019-04" db="EMBL/GenBank/DDBJ databases">
        <title>Evolution of Biomass-Degrading Anaerobic Consortia Revealed by Metagenomics.</title>
        <authorList>
            <person name="Peng X."/>
        </authorList>
    </citation>
    <scope>NUCLEOTIDE SEQUENCE</scope>
    <source>
        <strain evidence="18">SIG14</strain>
    </source>
</reference>
<organism evidence="18 19">
    <name type="scientific">Methanobrevibacter olleyae</name>
    <dbReference type="NCBI Taxonomy" id="294671"/>
    <lineage>
        <taxon>Archaea</taxon>
        <taxon>Methanobacteriati</taxon>
        <taxon>Methanobacteriota</taxon>
        <taxon>Methanomada group</taxon>
        <taxon>Methanobacteria</taxon>
        <taxon>Methanobacteriales</taxon>
        <taxon>Methanobacteriaceae</taxon>
        <taxon>Methanobrevibacter</taxon>
    </lineage>
</organism>
<dbReference type="Gene3D" id="3.30.420.10">
    <property type="entry name" value="Ribonuclease H-like superfamily/Ribonuclease H"/>
    <property type="match status" value="1"/>
</dbReference>
<evidence type="ECO:0000256" key="8">
    <source>
        <dbReference type="ARBA" id="ARBA00022490"/>
    </source>
</evidence>
<keyword evidence="9 14" id="KW-0540">Nuclease</keyword>
<evidence type="ECO:0000256" key="2">
    <source>
        <dbReference type="ARBA" id="ARBA00001946"/>
    </source>
</evidence>
<keyword evidence="10 14" id="KW-0479">Metal-binding</keyword>
<dbReference type="InterPro" id="IPR020787">
    <property type="entry name" value="RNase_HII_arc"/>
</dbReference>
<dbReference type="EC" id="3.1.26.4" evidence="6 14"/>
<comment type="catalytic activity">
    <reaction evidence="1 14 15 16">
        <text>Endonucleolytic cleavage to 5'-phosphomonoester.</text>
        <dbReference type="EC" id="3.1.26.4"/>
    </reaction>
</comment>
<dbReference type="GO" id="GO:0006298">
    <property type="term" value="P:mismatch repair"/>
    <property type="evidence" value="ECO:0007669"/>
    <property type="project" value="TreeGrafter"/>
</dbReference>
<dbReference type="Proteomes" id="UP000732619">
    <property type="component" value="Unassembled WGS sequence"/>
</dbReference>
<keyword evidence="12 14" id="KW-0378">Hydrolase</keyword>
<evidence type="ECO:0000256" key="3">
    <source>
        <dbReference type="ARBA" id="ARBA00004065"/>
    </source>
</evidence>
<evidence type="ECO:0000256" key="14">
    <source>
        <dbReference type="HAMAP-Rule" id="MF_00052"/>
    </source>
</evidence>
<feature type="binding site" evidence="14 15">
    <location>
        <position position="105"/>
    </location>
    <ligand>
        <name>a divalent metal cation</name>
        <dbReference type="ChEBI" id="CHEBI:60240"/>
    </ligand>
</feature>
<evidence type="ECO:0000256" key="4">
    <source>
        <dbReference type="ARBA" id="ARBA00004496"/>
    </source>
</evidence>
<dbReference type="InterPro" id="IPR012337">
    <property type="entry name" value="RNaseH-like_sf"/>
</dbReference>
<feature type="binding site" evidence="14 15">
    <location>
        <position position="7"/>
    </location>
    <ligand>
        <name>a divalent metal cation</name>
        <dbReference type="ChEBI" id="CHEBI:60240"/>
    </ligand>
</feature>
<dbReference type="InterPro" id="IPR036397">
    <property type="entry name" value="RNaseH_sf"/>
</dbReference>
<dbReference type="FunFam" id="1.10.10.460:FF:000001">
    <property type="entry name" value="Ribonuclease"/>
    <property type="match status" value="1"/>
</dbReference>
<evidence type="ECO:0000259" key="17">
    <source>
        <dbReference type="PROSITE" id="PS51975"/>
    </source>
</evidence>
<evidence type="ECO:0000256" key="9">
    <source>
        <dbReference type="ARBA" id="ARBA00022722"/>
    </source>
</evidence>
<evidence type="ECO:0000256" key="16">
    <source>
        <dbReference type="RuleBase" id="RU003515"/>
    </source>
</evidence>
<dbReference type="EMBL" id="SUTG01000017">
    <property type="protein sequence ID" value="MBE6512429.1"/>
    <property type="molecule type" value="Genomic_DNA"/>
</dbReference>